<proteinExistence type="predicted"/>
<evidence type="ECO:0000313" key="3">
    <source>
        <dbReference type="EMBL" id="KAA2237352.1"/>
    </source>
</evidence>
<gene>
    <name evidence="3" type="ORF">F0L46_10155</name>
</gene>
<dbReference type="InterPro" id="IPR009936">
    <property type="entry name" value="DUF1468"/>
</dbReference>
<accession>A0A5B2VG52</accession>
<evidence type="ECO:0000313" key="4">
    <source>
        <dbReference type="Proteomes" id="UP000323142"/>
    </source>
</evidence>
<comment type="caution">
    <text evidence="3">The sequence shown here is derived from an EMBL/GenBank/DDBJ whole genome shotgun (WGS) entry which is preliminary data.</text>
</comment>
<reference evidence="3 4" key="1">
    <citation type="submission" date="2019-09" db="EMBL/GenBank/DDBJ databases">
        <title>Salinarimonas rosea gen. nov., sp. nov., a new member of the a-2 subgroup of the Proteobacteria.</title>
        <authorList>
            <person name="Liu J."/>
        </authorList>
    </citation>
    <scope>NUCLEOTIDE SEQUENCE [LARGE SCALE GENOMIC DNA]</scope>
    <source>
        <strain evidence="3 4">BN140002</strain>
    </source>
</reference>
<feature type="domain" description="DUF1468" evidence="2">
    <location>
        <begin position="7"/>
        <end position="149"/>
    </location>
</feature>
<keyword evidence="1" id="KW-0812">Transmembrane</keyword>
<dbReference type="AlphaFoldDB" id="A0A5B2VG52"/>
<name>A0A5B2VG52_9HYPH</name>
<dbReference type="Pfam" id="PF07331">
    <property type="entry name" value="TctB"/>
    <property type="match status" value="1"/>
</dbReference>
<feature type="transmembrane region" description="Helical" evidence="1">
    <location>
        <begin position="38"/>
        <end position="60"/>
    </location>
</feature>
<dbReference type="OrthoDB" id="6174504at2"/>
<evidence type="ECO:0000256" key="1">
    <source>
        <dbReference type="SAM" id="Phobius"/>
    </source>
</evidence>
<feature type="transmembrane region" description="Helical" evidence="1">
    <location>
        <begin position="123"/>
        <end position="140"/>
    </location>
</feature>
<keyword evidence="1" id="KW-1133">Transmembrane helix</keyword>
<protein>
    <submittedName>
        <fullName evidence="3">Tripartite tricarboxylate transporter TctB family protein</fullName>
    </submittedName>
</protein>
<sequence length="157" mass="16728">MRANDAVVGVLLIVIAAAMVAYTATFPAFPGQRYGPALFPRLLGAGIILCGAALVVRGLAARRMGEAWIAAGDWTREPGKPLTFALVLACLVGYILVSESLGFIVTAAAILAVLFWRFQVRPLLVLPLAVASSLVVHWFFASLMRVPLPRGILDSIL</sequence>
<evidence type="ECO:0000259" key="2">
    <source>
        <dbReference type="Pfam" id="PF07331"/>
    </source>
</evidence>
<feature type="transmembrane region" description="Helical" evidence="1">
    <location>
        <begin position="83"/>
        <end position="116"/>
    </location>
</feature>
<dbReference type="RefSeq" id="WP_149817079.1">
    <property type="nucleotide sequence ID" value="NZ_VUOA01000019.1"/>
</dbReference>
<dbReference type="EMBL" id="VUOA01000019">
    <property type="protein sequence ID" value="KAA2237352.1"/>
    <property type="molecule type" value="Genomic_DNA"/>
</dbReference>
<feature type="transmembrane region" description="Helical" evidence="1">
    <location>
        <begin position="6"/>
        <end position="26"/>
    </location>
</feature>
<dbReference type="Proteomes" id="UP000323142">
    <property type="component" value="Unassembled WGS sequence"/>
</dbReference>
<keyword evidence="1" id="KW-0472">Membrane</keyword>
<organism evidence="3 4">
    <name type="scientific">Salinarimonas soli</name>
    <dbReference type="NCBI Taxonomy" id="1638099"/>
    <lineage>
        <taxon>Bacteria</taxon>
        <taxon>Pseudomonadati</taxon>
        <taxon>Pseudomonadota</taxon>
        <taxon>Alphaproteobacteria</taxon>
        <taxon>Hyphomicrobiales</taxon>
        <taxon>Salinarimonadaceae</taxon>
        <taxon>Salinarimonas</taxon>
    </lineage>
</organism>
<reference evidence="3 4" key="2">
    <citation type="submission" date="2019-09" db="EMBL/GenBank/DDBJ databases">
        <authorList>
            <person name="Jin C."/>
        </authorList>
    </citation>
    <scope>NUCLEOTIDE SEQUENCE [LARGE SCALE GENOMIC DNA]</scope>
    <source>
        <strain evidence="3 4">BN140002</strain>
    </source>
</reference>
<keyword evidence="4" id="KW-1185">Reference proteome</keyword>